<gene>
    <name evidence="1" type="ORF">SAMN05192533_12061</name>
</gene>
<proteinExistence type="predicted"/>
<dbReference type="Proteomes" id="UP000198553">
    <property type="component" value="Unassembled WGS sequence"/>
</dbReference>
<accession>A0A1H8JB82</accession>
<dbReference type="AlphaFoldDB" id="A0A1H8JB82"/>
<dbReference type="EMBL" id="FOBW01000020">
    <property type="protein sequence ID" value="SEN78040.1"/>
    <property type="molecule type" value="Genomic_DNA"/>
</dbReference>
<evidence type="ECO:0000313" key="2">
    <source>
        <dbReference type="Proteomes" id="UP000198553"/>
    </source>
</evidence>
<evidence type="ECO:0000313" key="1">
    <source>
        <dbReference type="EMBL" id="SEN78040.1"/>
    </source>
</evidence>
<name>A0A1H8JB82_9BACI</name>
<protein>
    <submittedName>
        <fullName evidence="1">Uncharacterized protein</fullName>
    </submittedName>
</protein>
<sequence length="36" mass="4244">MTKHYCKQCMGFTKETQKCDQCGHDEVVEIEINTHK</sequence>
<keyword evidence="2" id="KW-1185">Reference proteome</keyword>
<reference evidence="2" key="1">
    <citation type="submission" date="2016-10" db="EMBL/GenBank/DDBJ databases">
        <authorList>
            <person name="Varghese N."/>
            <person name="Submissions S."/>
        </authorList>
    </citation>
    <scope>NUCLEOTIDE SEQUENCE [LARGE SCALE GENOMIC DNA]</scope>
    <source>
        <strain evidence="2">B48,IBRC-M 10115,DSM 25386,CECT 8001</strain>
    </source>
</reference>
<organism evidence="1 2">
    <name type="scientific">Mesobacillus persicus</name>
    <dbReference type="NCBI Taxonomy" id="930146"/>
    <lineage>
        <taxon>Bacteria</taxon>
        <taxon>Bacillati</taxon>
        <taxon>Bacillota</taxon>
        <taxon>Bacilli</taxon>
        <taxon>Bacillales</taxon>
        <taxon>Bacillaceae</taxon>
        <taxon>Mesobacillus</taxon>
    </lineage>
</organism>